<dbReference type="EMBL" id="CP036262">
    <property type="protein sequence ID" value="QDS94220.1"/>
    <property type="molecule type" value="Genomic_DNA"/>
</dbReference>
<sequence length="412" mass="46756" precursor="true">MMPPSPHMKGKTLMTKCNFVVVVFACLSLAAIARAEENVDVIQPVDRTLINSDGSRFVPKDFYPKFSWQTTPRYFMFGDKSRVLRPKQVQFIAKQTDFLCIEKSHGMEELGAAELGAKHEAAAFKKVNPDIKVLFYFNAAFAWPYTSYNKNFTSRRIDAHPELKKFLITNPRTGELVKRFGVAFCYDVLNPDFRNWWVETVAKGVAESGTDGVFIDQMHGNLMYRDRNTGPEVEKAMGQMMAALKQRMPADKILLANNAYSDDAKHVYPVSDAIMFENYASSKSSKESLLAEWGHMLKNAKDGKISVFRLGVEGTGRGNMKPNMPGLSQEKLEFAQACYLIGAQPYSYFMYSWGWKLGTGALVEYPELEKPLGPPKGAYKRTTPDGWEFTRDFEHASVWVNTKTRQAKITWR</sequence>
<gene>
    <name evidence="2" type="ORF">FF011L_29990</name>
</gene>
<evidence type="ECO:0000313" key="2">
    <source>
        <dbReference type="EMBL" id="QDS94220.1"/>
    </source>
</evidence>
<evidence type="ECO:0008006" key="4">
    <source>
        <dbReference type="Google" id="ProtNLM"/>
    </source>
</evidence>
<dbReference type="AlphaFoldDB" id="A0A517MH57"/>
<dbReference type="Pfam" id="PF14885">
    <property type="entry name" value="GHL15"/>
    <property type="match status" value="1"/>
</dbReference>
<evidence type="ECO:0000256" key="1">
    <source>
        <dbReference type="SAM" id="SignalP"/>
    </source>
</evidence>
<keyword evidence="1" id="KW-0732">Signal</keyword>
<proteinExistence type="predicted"/>
<keyword evidence="3" id="KW-1185">Reference proteome</keyword>
<dbReference type="InterPro" id="IPR029455">
    <property type="entry name" value="GHL15"/>
</dbReference>
<feature type="signal peptide" evidence="1">
    <location>
        <begin position="1"/>
        <end position="35"/>
    </location>
</feature>
<dbReference type="SUPFAM" id="SSF51445">
    <property type="entry name" value="(Trans)glycosidases"/>
    <property type="match status" value="1"/>
</dbReference>
<accession>A0A517MH57</accession>
<evidence type="ECO:0000313" key="3">
    <source>
        <dbReference type="Proteomes" id="UP000320672"/>
    </source>
</evidence>
<reference evidence="2 3" key="1">
    <citation type="submission" date="2019-02" db="EMBL/GenBank/DDBJ databases">
        <title>Deep-cultivation of Planctomycetes and their phenomic and genomic characterization uncovers novel biology.</title>
        <authorList>
            <person name="Wiegand S."/>
            <person name="Jogler M."/>
            <person name="Boedeker C."/>
            <person name="Pinto D."/>
            <person name="Vollmers J."/>
            <person name="Rivas-Marin E."/>
            <person name="Kohn T."/>
            <person name="Peeters S.H."/>
            <person name="Heuer A."/>
            <person name="Rast P."/>
            <person name="Oberbeckmann S."/>
            <person name="Bunk B."/>
            <person name="Jeske O."/>
            <person name="Meyerdierks A."/>
            <person name="Storesund J.E."/>
            <person name="Kallscheuer N."/>
            <person name="Luecker S."/>
            <person name="Lage O.M."/>
            <person name="Pohl T."/>
            <person name="Merkel B.J."/>
            <person name="Hornburger P."/>
            <person name="Mueller R.-W."/>
            <person name="Bruemmer F."/>
            <person name="Labrenz M."/>
            <person name="Spormann A.M."/>
            <person name="Op den Camp H."/>
            <person name="Overmann J."/>
            <person name="Amann R."/>
            <person name="Jetten M.S.M."/>
            <person name="Mascher T."/>
            <person name="Medema M.H."/>
            <person name="Devos D.P."/>
            <person name="Kaster A.-K."/>
            <person name="Ovreas L."/>
            <person name="Rohde M."/>
            <person name="Galperin M.Y."/>
            <person name="Jogler C."/>
        </authorList>
    </citation>
    <scope>NUCLEOTIDE SEQUENCE [LARGE SCALE GENOMIC DNA]</scope>
    <source>
        <strain evidence="2 3">FF011L</strain>
    </source>
</reference>
<feature type="chain" id="PRO_5021966232" description="Glycoside hydrolase family 42 N-terminal domain-containing protein" evidence="1">
    <location>
        <begin position="36"/>
        <end position="412"/>
    </location>
</feature>
<dbReference type="InterPro" id="IPR013785">
    <property type="entry name" value="Aldolase_TIM"/>
</dbReference>
<name>A0A517MH57_9BACT</name>
<dbReference type="Proteomes" id="UP000320672">
    <property type="component" value="Chromosome"/>
</dbReference>
<protein>
    <recommendedName>
        <fullName evidence="4">Glycoside hydrolase family 42 N-terminal domain-containing protein</fullName>
    </recommendedName>
</protein>
<organism evidence="2 3">
    <name type="scientific">Roseimaritima multifibrata</name>
    <dbReference type="NCBI Taxonomy" id="1930274"/>
    <lineage>
        <taxon>Bacteria</taxon>
        <taxon>Pseudomonadati</taxon>
        <taxon>Planctomycetota</taxon>
        <taxon>Planctomycetia</taxon>
        <taxon>Pirellulales</taxon>
        <taxon>Pirellulaceae</taxon>
        <taxon>Roseimaritima</taxon>
    </lineage>
</organism>
<dbReference type="KEGG" id="rml:FF011L_29990"/>
<dbReference type="Gene3D" id="3.20.20.70">
    <property type="entry name" value="Aldolase class I"/>
    <property type="match status" value="1"/>
</dbReference>
<dbReference type="InterPro" id="IPR017853">
    <property type="entry name" value="GH"/>
</dbReference>